<comment type="cofactor">
    <cofactor evidence="1 10">
        <name>Mg(2+)</name>
        <dbReference type="ChEBI" id="CHEBI:18420"/>
    </cofactor>
</comment>
<dbReference type="GO" id="GO:0006400">
    <property type="term" value="P:tRNA modification"/>
    <property type="evidence" value="ECO:0007669"/>
    <property type="project" value="TreeGrafter"/>
</dbReference>
<dbReference type="Proteomes" id="UP000516117">
    <property type="component" value="Chromosome"/>
</dbReference>
<evidence type="ECO:0000256" key="4">
    <source>
        <dbReference type="ARBA" id="ARBA00022679"/>
    </source>
</evidence>
<comment type="subunit">
    <text evidence="10">Monomer.</text>
</comment>
<dbReference type="PANTHER" id="PTHR11088">
    <property type="entry name" value="TRNA DIMETHYLALLYLTRANSFERASE"/>
    <property type="match status" value="1"/>
</dbReference>
<dbReference type="PANTHER" id="PTHR11088:SF60">
    <property type="entry name" value="TRNA DIMETHYLALLYLTRANSFERASE"/>
    <property type="match status" value="1"/>
</dbReference>
<comment type="catalytic activity">
    <reaction evidence="9 10 11">
        <text>adenosine(37) in tRNA + dimethylallyl diphosphate = N(6)-dimethylallyladenosine(37) in tRNA + diphosphate</text>
        <dbReference type="Rhea" id="RHEA:26482"/>
        <dbReference type="Rhea" id="RHEA-COMP:10162"/>
        <dbReference type="Rhea" id="RHEA-COMP:10375"/>
        <dbReference type="ChEBI" id="CHEBI:33019"/>
        <dbReference type="ChEBI" id="CHEBI:57623"/>
        <dbReference type="ChEBI" id="CHEBI:74411"/>
        <dbReference type="ChEBI" id="CHEBI:74415"/>
        <dbReference type="EC" id="2.5.1.75"/>
    </reaction>
</comment>
<evidence type="ECO:0000313" key="15">
    <source>
        <dbReference type="Proteomes" id="UP000516117"/>
    </source>
</evidence>
<name>A0A7H0H7S0_9ACTN</name>
<dbReference type="Pfam" id="PF01715">
    <property type="entry name" value="IPPT"/>
    <property type="match status" value="1"/>
</dbReference>
<protein>
    <recommendedName>
        <fullName evidence="10">tRNA dimethylallyltransferase</fullName>
        <ecNumber evidence="10">2.5.1.75</ecNumber>
    </recommendedName>
    <alternativeName>
        <fullName evidence="10">Dimethylallyl diphosphate:tRNA dimethylallyltransferase</fullName>
        <shortName evidence="10">DMAPP:tRNA dimethylallyltransferase</shortName>
        <shortName evidence="10">DMATase</shortName>
    </alternativeName>
    <alternativeName>
        <fullName evidence="10">Isopentenyl-diphosphate:tRNA isopentenyltransferase</fullName>
        <shortName evidence="10">IPP transferase</shortName>
        <shortName evidence="10">IPPT</shortName>
        <shortName evidence="10">IPTase</shortName>
    </alternativeName>
</protein>
<sequence>MVAGRVCRCTHDAGRGPPRAGFPGHLRRDPNWHTGRVSVPLIVLVGPTATGKSRLAVDIACVLRDRGRDAEIVNADSMLVYRGMDIGTAKPDEAERRGVPHHLIDIAEVTERASVADFQVQARAVIARLRERGTVPVMVGGSPLYTRAVIDVFDFPGSDAQVRARWEAELDRVGAHALHAALAERAPESAAAIEPGNGRRIVRALEVLELTGGHRPEIPAWTYALTDVHQFGLNLERAELDRRIDERVEEMWRLGLVDEVRTLLGRGLRDGRTAVRAIGYRQVVAHLDGELTEAEAKADVQRATRAFFRKQLGWYRRDPRITWLDAAAPDNAARVLAGLDSGQAKEVDDA</sequence>
<proteinExistence type="inferred from homology"/>
<dbReference type="GO" id="GO:0052381">
    <property type="term" value="F:tRNA dimethylallyltransferase activity"/>
    <property type="evidence" value="ECO:0007669"/>
    <property type="project" value="UniProtKB-UniRule"/>
</dbReference>
<dbReference type="EC" id="2.5.1.75" evidence="10"/>
<comment type="function">
    <text evidence="2 10 12">Catalyzes the transfer of a dimethylallyl group onto the adenine at position 37 in tRNAs that read codons beginning with uridine, leading to the formation of N6-(dimethylallyl)adenosine (i(6)A).</text>
</comment>
<feature type="binding site" evidence="10">
    <location>
        <begin position="48"/>
        <end position="53"/>
    </location>
    <ligand>
        <name>substrate</name>
    </ligand>
</feature>
<dbReference type="AlphaFoldDB" id="A0A7H0H7S0"/>
<evidence type="ECO:0000313" key="14">
    <source>
        <dbReference type="EMBL" id="QNP56586.1"/>
    </source>
</evidence>
<evidence type="ECO:0000256" key="8">
    <source>
        <dbReference type="ARBA" id="ARBA00022842"/>
    </source>
</evidence>
<feature type="site" description="Interaction with substrate tRNA" evidence="10">
    <location>
        <position position="142"/>
    </location>
</feature>
<evidence type="ECO:0000256" key="13">
    <source>
        <dbReference type="RuleBase" id="RU003785"/>
    </source>
</evidence>
<reference evidence="14 15" key="1">
    <citation type="submission" date="2020-08" db="EMBL/GenBank/DDBJ databases">
        <title>Genome sequence of Tessaracoccus defluvii JCM 17540T.</title>
        <authorList>
            <person name="Hyun D.-W."/>
            <person name="Bae J.-W."/>
        </authorList>
    </citation>
    <scope>NUCLEOTIDE SEQUENCE [LARGE SCALE GENOMIC DNA]</scope>
    <source>
        <strain evidence="14 15">JCM 17540</strain>
    </source>
</reference>
<dbReference type="EMBL" id="CP060789">
    <property type="protein sequence ID" value="QNP56586.1"/>
    <property type="molecule type" value="Genomic_DNA"/>
</dbReference>
<organism evidence="14 15">
    <name type="scientific">Tessaracoccus defluvii</name>
    <dbReference type="NCBI Taxonomy" id="1285901"/>
    <lineage>
        <taxon>Bacteria</taxon>
        <taxon>Bacillati</taxon>
        <taxon>Actinomycetota</taxon>
        <taxon>Actinomycetes</taxon>
        <taxon>Propionibacteriales</taxon>
        <taxon>Propionibacteriaceae</taxon>
        <taxon>Tessaracoccus</taxon>
    </lineage>
</organism>
<evidence type="ECO:0000256" key="2">
    <source>
        <dbReference type="ARBA" id="ARBA00003213"/>
    </source>
</evidence>
<keyword evidence="5 10" id="KW-0819">tRNA processing</keyword>
<dbReference type="Gene3D" id="3.40.50.300">
    <property type="entry name" value="P-loop containing nucleotide triphosphate hydrolases"/>
    <property type="match status" value="1"/>
</dbReference>
<evidence type="ECO:0000256" key="3">
    <source>
        <dbReference type="ARBA" id="ARBA00005842"/>
    </source>
</evidence>
<dbReference type="HAMAP" id="MF_00185">
    <property type="entry name" value="IPP_trans"/>
    <property type="match status" value="1"/>
</dbReference>
<dbReference type="SUPFAM" id="SSF52540">
    <property type="entry name" value="P-loop containing nucleoside triphosphate hydrolases"/>
    <property type="match status" value="1"/>
</dbReference>
<dbReference type="Gene3D" id="1.10.20.140">
    <property type="match status" value="1"/>
</dbReference>
<comment type="caution">
    <text evidence="10">Lacks conserved residue(s) required for the propagation of feature annotation.</text>
</comment>
<feature type="site" description="Interaction with substrate tRNA" evidence="10">
    <location>
        <position position="163"/>
    </location>
</feature>
<keyword evidence="8 10" id="KW-0460">Magnesium</keyword>
<evidence type="ECO:0000256" key="5">
    <source>
        <dbReference type="ARBA" id="ARBA00022694"/>
    </source>
</evidence>
<feature type="region of interest" description="Interaction with substrate tRNA" evidence="10">
    <location>
        <begin position="76"/>
        <end position="79"/>
    </location>
</feature>
<evidence type="ECO:0000256" key="11">
    <source>
        <dbReference type="RuleBase" id="RU003783"/>
    </source>
</evidence>
<gene>
    <name evidence="10 14" type="primary">miaA</name>
    <name evidence="14" type="ORF">H9L22_04000</name>
</gene>
<dbReference type="InterPro" id="IPR039657">
    <property type="entry name" value="Dimethylallyltransferase"/>
</dbReference>
<evidence type="ECO:0000256" key="10">
    <source>
        <dbReference type="HAMAP-Rule" id="MF_00185"/>
    </source>
</evidence>
<dbReference type="GO" id="GO:0005524">
    <property type="term" value="F:ATP binding"/>
    <property type="evidence" value="ECO:0007669"/>
    <property type="project" value="UniProtKB-UniRule"/>
</dbReference>
<dbReference type="InterPro" id="IPR018022">
    <property type="entry name" value="IPT"/>
</dbReference>
<keyword evidence="6 10" id="KW-0547">Nucleotide-binding</keyword>
<evidence type="ECO:0000256" key="6">
    <source>
        <dbReference type="ARBA" id="ARBA00022741"/>
    </source>
</evidence>
<keyword evidence="15" id="KW-1185">Reference proteome</keyword>
<keyword evidence="7 10" id="KW-0067">ATP-binding</keyword>
<dbReference type="NCBIfam" id="TIGR00174">
    <property type="entry name" value="miaA"/>
    <property type="match status" value="1"/>
</dbReference>
<evidence type="ECO:0000256" key="12">
    <source>
        <dbReference type="RuleBase" id="RU003784"/>
    </source>
</evidence>
<evidence type="ECO:0000256" key="7">
    <source>
        <dbReference type="ARBA" id="ARBA00022840"/>
    </source>
</evidence>
<evidence type="ECO:0000256" key="9">
    <source>
        <dbReference type="ARBA" id="ARBA00049563"/>
    </source>
</evidence>
<comment type="similarity">
    <text evidence="3 10 13">Belongs to the IPP transferase family.</text>
</comment>
<accession>A0A7H0H7S0</accession>
<dbReference type="KEGG" id="tdf:H9L22_04000"/>
<keyword evidence="4 10" id="KW-0808">Transferase</keyword>
<feature type="binding site" evidence="10">
    <location>
        <begin position="46"/>
        <end position="53"/>
    </location>
    <ligand>
        <name>ATP</name>
        <dbReference type="ChEBI" id="CHEBI:30616"/>
    </ligand>
</feature>
<dbReference type="InterPro" id="IPR027417">
    <property type="entry name" value="P-loop_NTPase"/>
</dbReference>
<evidence type="ECO:0000256" key="1">
    <source>
        <dbReference type="ARBA" id="ARBA00001946"/>
    </source>
</evidence>